<evidence type="ECO:0000313" key="1">
    <source>
        <dbReference type="EMBL" id="OUT16668.1"/>
    </source>
</evidence>
<gene>
    <name evidence="1" type="ORF">B9N60_07915</name>
</gene>
<organism evidence="1 2">
    <name type="scientific">Campylobacter concisus</name>
    <dbReference type="NCBI Taxonomy" id="199"/>
    <lineage>
        <taxon>Bacteria</taxon>
        <taxon>Pseudomonadati</taxon>
        <taxon>Campylobacterota</taxon>
        <taxon>Epsilonproteobacteria</taxon>
        <taxon>Campylobacterales</taxon>
        <taxon>Campylobacteraceae</taxon>
        <taxon>Campylobacter</taxon>
    </lineage>
</organism>
<name>A0A1Y5N753_9BACT</name>
<protein>
    <submittedName>
        <fullName evidence="1">Uncharacterized protein</fullName>
    </submittedName>
</protein>
<comment type="caution">
    <text evidence="1">The sequence shown here is derived from an EMBL/GenBank/DDBJ whole genome shotgun (WGS) entry which is preliminary data.</text>
</comment>
<dbReference type="SUPFAM" id="SSF47336">
    <property type="entry name" value="ACP-like"/>
    <property type="match status" value="1"/>
</dbReference>
<dbReference type="AlphaFoldDB" id="A0A1Y5N753"/>
<dbReference type="Proteomes" id="UP000195893">
    <property type="component" value="Unassembled WGS sequence"/>
</dbReference>
<sequence length="76" mass="8339">MNEAKKLLTEISKGDISENEQNLLTGGIIDSLDVMELVELISKKFGEVNANDINSSDFESISAINSLINRIKAKND</sequence>
<reference evidence="1 2" key="1">
    <citation type="submission" date="2017-04" db="EMBL/GenBank/DDBJ databases">
        <title>Complete genome of Campylobacter concisus ATCC 33237T and draft genomes for an additional eight well characterized C. concisus strains.</title>
        <authorList>
            <person name="Cornelius A.J."/>
            <person name="Miller W.G."/>
            <person name="Lastovica A.J."/>
            <person name="On S.L."/>
            <person name="French N.P."/>
            <person name="Vandenberg O."/>
            <person name="Biggs P.J."/>
        </authorList>
    </citation>
    <scope>NUCLEOTIDE SEQUENCE [LARGE SCALE GENOMIC DNA]</scope>
    <source>
        <strain evidence="1 2">Lasto127.99</strain>
    </source>
</reference>
<dbReference type="RefSeq" id="WP_087581960.1">
    <property type="nucleotide sequence ID" value="NZ_NDYQ01000013.1"/>
</dbReference>
<evidence type="ECO:0000313" key="2">
    <source>
        <dbReference type="Proteomes" id="UP000195893"/>
    </source>
</evidence>
<dbReference type="Gene3D" id="1.10.1200.10">
    <property type="entry name" value="ACP-like"/>
    <property type="match status" value="1"/>
</dbReference>
<proteinExistence type="predicted"/>
<accession>A0A1Y5N753</accession>
<dbReference type="InterPro" id="IPR036736">
    <property type="entry name" value="ACP-like_sf"/>
</dbReference>
<dbReference type="EMBL" id="NDYQ01000013">
    <property type="protein sequence ID" value="OUT16668.1"/>
    <property type="molecule type" value="Genomic_DNA"/>
</dbReference>